<evidence type="ECO:0000313" key="15">
    <source>
        <dbReference type="EMBL" id="WGO92725.1"/>
    </source>
</evidence>
<evidence type="ECO:0000256" key="2">
    <source>
        <dbReference type="ARBA" id="ARBA00022475"/>
    </source>
</evidence>
<evidence type="ECO:0000256" key="8">
    <source>
        <dbReference type="ARBA" id="ARBA00023224"/>
    </source>
</evidence>
<keyword evidence="3" id="KW-0488">Methylation</keyword>
<dbReference type="SMART" id="SM00304">
    <property type="entry name" value="HAMP"/>
    <property type="match status" value="2"/>
</dbReference>
<dbReference type="SUPFAM" id="SSF58104">
    <property type="entry name" value="Methyl-accepting chemotaxis protein (MCP) signaling domain"/>
    <property type="match status" value="1"/>
</dbReference>
<evidence type="ECO:0000256" key="7">
    <source>
        <dbReference type="ARBA" id="ARBA00023136"/>
    </source>
</evidence>
<dbReference type="PROSITE" id="PS50885">
    <property type="entry name" value="HAMP"/>
    <property type="match status" value="1"/>
</dbReference>
<dbReference type="CDD" id="cd12912">
    <property type="entry name" value="PDC2_MCP_like"/>
    <property type="match status" value="1"/>
</dbReference>
<dbReference type="CDD" id="cd06225">
    <property type="entry name" value="HAMP"/>
    <property type="match status" value="1"/>
</dbReference>
<dbReference type="InterPro" id="IPR004089">
    <property type="entry name" value="MCPsignal_dom"/>
</dbReference>
<protein>
    <submittedName>
        <fullName evidence="15">Methyl-accepting chemotaxis protein</fullName>
    </submittedName>
</protein>
<dbReference type="Pfam" id="PF00015">
    <property type="entry name" value="MCPsignal"/>
    <property type="match status" value="1"/>
</dbReference>
<feature type="domain" description="HAMP" evidence="14">
    <location>
        <begin position="309"/>
        <end position="363"/>
    </location>
</feature>
<keyword evidence="11" id="KW-0175">Coiled coil</keyword>
<evidence type="ECO:0000256" key="5">
    <source>
        <dbReference type="ARBA" id="ARBA00022692"/>
    </source>
</evidence>
<keyword evidence="2" id="KW-1003">Cell membrane</keyword>
<dbReference type="Gene3D" id="1.10.287.950">
    <property type="entry name" value="Methyl-accepting chemotaxis protein"/>
    <property type="match status" value="1"/>
</dbReference>
<reference evidence="15 16" key="1">
    <citation type="journal article" date="2012" name="Appl. Soil Ecol.">
        <title>Isolation and characterization of new plant growth-promoting bacterial endophytes.</title>
        <authorList>
            <person name="Rashid S."/>
            <person name="Charles T.C."/>
            <person name="Glick B.R."/>
        </authorList>
    </citation>
    <scope>NUCLEOTIDE SEQUENCE [LARGE SCALE GENOMIC DNA]</scope>
    <source>
        <strain evidence="15 16">YsS1</strain>
    </source>
</reference>
<dbReference type="InterPro" id="IPR003660">
    <property type="entry name" value="HAMP_dom"/>
</dbReference>
<sequence>MSLRNRSLFRESAMKNLRFNQKILLIASLLIMTVFSTFTVLNDVRLRDDNVKKIEEHTRALSASMAHDIQSWLDGRLILLKGFAELIGHDPSPQNILDKLQSQVLMSQFIAGYVGTRDGGFQIHPPREMPADYDSRQRRWYIDAVDHGVAMTEPYVGAGIDYPIITQAVALHAGQQTLGVLGASLNIETISQTLNAQAFEGSGYAFLVSKEGKILVHPDKALIGKTLSDLFPGNTPTLNDRLVEATTVDGVKFTLFSAIKGLPMKDWYIGIVLDKQAAMASLAAFRSSAIITTIVAGLATLLLLGLLIRVLMKPLRLISHAMEDIAQGDGDLTRRLSILSNDEFGQLAVSFNRFGDRIHASITEVSSTTNSLKEATCKVLTASNSSVGKSEHQSGFTSNVAAAIEELGASAQEIASSASAASRGASSARAQIDSSCMLVENTVNAMSCLQENIEETRAQIEELNTKSANIGKVLEVISTISGKTNLLALNAAIEAARAGAAGRGFAVVADEVRSLAHHTQTATEEIRAVIEALQEGATQAAKTMLRSHEIGSQSVRVATQAGDSLLSVVSRIIEIDEMCLTVAAATEEQTSAVDQLTRDVHEISQLNRHATDNLCSTLTACGELDFEVGRLRSVVDTFKV</sequence>
<name>A0ABY8PC22_9PSED</name>
<dbReference type="Gene3D" id="3.30.450.20">
    <property type="entry name" value="PAS domain"/>
    <property type="match status" value="2"/>
</dbReference>
<keyword evidence="6 12" id="KW-1133">Transmembrane helix</keyword>
<evidence type="ECO:0000256" key="3">
    <source>
        <dbReference type="ARBA" id="ARBA00022481"/>
    </source>
</evidence>
<keyword evidence="8 10" id="KW-0807">Transducer</keyword>
<keyword evidence="4" id="KW-0145">Chemotaxis</keyword>
<dbReference type="Proteomes" id="UP001227386">
    <property type="component" value="Chromosome"/>
</dbReference>
<evidence type="ECO:0000259" key="13">
    <source>
        <dbReference type="PROSITE" id="PS50111"/>
    </source>
</evidence>
<proteinExistence type="inferred from homology"/>
<organism evidence="15 16">
    <name type="scientific">Pseudomonas viciae</name>
    <dbReference type="NCBI Taxonomy" id="2505979"/>
    <lineage>
        <taxon>Bacteria</taxon>
        <taxon>Pseudomonadati</taxon>
        <taxon>Pseudomonadota</taxon>
        <taxon>Gammaproteobacteria</taxon>
        <taxon>Pseudomonadales</taxon>
        <taxon>Pseudomonadaceae</taxon>
        <taxon>Pseudomonas</taxon>
    </lineage>
</organism>
<evidence type="ECO:0000256" key="12">
    <source>
        <dbReference type="SAM" id="Phobius"/>
    </source>
</evidence>
<evidence type="ECO:0000256" key="11">
    <source>
        <dbReference type="SAM" id="Coils"/>
    </source>
</evidence>
<accession>A0ABY8PC22</accession>
<evidence type="ECO:0000313" key="16">
    <source>
        <dbReference type="Proteomes" id="UP001227386"/>
    </source>
</evidence>
<dbReference type="SMART" id="SM00283">
    <property type="entry name" value="MA"/>
    <property type="match status" value="1"/>
</dbReference>
<keyword evidence="5 12" id="KW-0812">Transmembrane</keyword>
<evidence type="ECO:0000256" key="6">
    <source>
        <dbReference type="ARBA" id="ARBA00022989"/>
    </source>
</evidence>
<evidence type="ECO:0000256" key="4">
    <source>
        <dbReference type="ARBA" id="ARBA00022500"/>
    </source>
</evidence>
<dbReference type="Pfam" id="PF00672">
    <property type="entry name" value="HAMP"/>
    <property type="match status" value="1"/>
</dbReference>
<dbReference type="PROSITE" id="PS50111">
    <property type="entry name" value="CHEMOTAXIS_TRANSDUC_2"/>
    <property type="match status" value="1"/>
</dbReference>
<dbReference type="EMBL" id="CP123771">
    <property type="protein sequence ID" value="WGO92725.1"/>
    <property type="molecule type" value="Genomic_DNA"/>
</dbReference>
<dbReference type="PANTHER" id="PTHR32089">
    <property type="entry name" value="METHYL-ACCEPTING CHEMOTAXIS PROTEIN MCPB"/>
    <property type="match status" value="1"/>
</dbReference>
<comment type="subcellular location">
    <subcellularLocation>
        <location evidence="1">Cell membrane</location>
        <topology evidence="1">Multi-pass membrane protein</topology>
    </subcellularLocation>
</comment>
<gene>
    <name evidence="15" type="ORF">QCD61_24070</name>
</gene>
<evidence type="ECO:0000256" key="10">
    <source>
        <dbReference type="PROSITE-ProRule" id="PRU00284"/>
    </source>
</evidence>
<dbReference type="InterPro" id="IPR033479">
    <property type="entry name" value="dCache_1"/>
</dbReference>
<dbReference type="Pfam" id="PF02743">
    <property type="entry name" value="dCache_1"/>
    <property type="match status" value="1"/>
</dbReference>
<feature type="coiled-coil region" evidence="11">
    <location>
        <begin position="439"/>
        <end position="466"/>
    </location>
</feature>
<evidence type="ECO:0000256" key="9">
    <source>
        <dbReference type="ARBA" id="ARBA00029447"/>
    </source>
</evidence>
<dbReference type="PANTHER" id="PTHR32089:SF39">
    <property type="entry name" value="METHYL-ACCEPTING CHEMOTAXIS PROTEIN HLYB"/>
    <property type="match status" value="1"/>
</dbReference>
<feature type="domain" description="Methyl-accepting transducer" evidence="13">
    <location>
        <begin position="368"/>
        <end position="604"/>
    </location>
</feature>
<feature type="transmembrane region" description="Helical" evidence="12">
    <location>
        <begin position="289"/>
        <end position="312"/>
    </location>
</feature>
<comment type="similarity">
    <text evidence="9">Belongs to the methyl-accepting chemotaxis (MCP) protein family.</text>
</comment>
<evidence type="ECO:0000256" key="1">
    <source>
        <dbReference type="ARBA" id="ARBA00004651"/>
    </source>
</evidence>
<keyword evidence="7 12" id="KW-0472">Membrane</keyword>
<evidence type="ECO:0000259" key="14">
    <source>
        <dbReference type="PROSITE" id="PS50885"/>
    </source>
</evidence>
<keyword evidence="16" id="KW-1185">Reference proteome</keyword>